<keyword evidence="7" id="KW-0863">Zinc-finger</keyword>
<dbReference type="GO" id="GO:0003723">
    <property type="term" value="F:RNA binding"/>
    <property type="evidence" value="ECO:0007669"/>
    <property type="project" value="UniProtKB-KW"/>
</dbReference>
<sequence length="155" mass="17392">MCICHLPCRTLKPSPSEQSPRLVAHYHCVVCSGTIARKTDMISHLKRHSNRGETRSSFSQTLEILKELGTNVQLLPNHSTPMKSDTYFNRKMKANRWQLVFCALAVLSEERKPLDCLDAFGATGQFSFHSRLDRGALLCNSTIEAGKAYTVNPLI</sequence>
<dbReference type="GO" id="GO:0005634">
    <property type="term" value="C:nucleus"/>
    <property type="evidence" value="ECO:0007669"/>
    <property type="project" value="TreeGrafter"/>
</dbReference>
<accession>A0A8C6S0X1</accession>
<organism evidence="9 10">
    <name type="scientific">Neogobius melanostomus</name>
    <name type="common">round goby</name>
    <dbReference type="NCBI Taxonomy" id="47308"/>
    <lineage>
        <taxon>Eukaryota</taxon>
        <taxon>Metazoa</taxon>
        <taxon>Chordata</taxon>
        <taxon>Craniata</taxon>
        <taxon>Vertebrata</taxon>
        <taxon>Euteleostomi</taxon>
        <taxon>Actinopterygii</taxon>
        <taxon>Neopterygii</taxon>
        <taxon>Teleostei</taxon>
        <taxon>Neoteleostei</taxon>
        <taxon>Acanthomorphata</taxon>
        <taxon>Gobiaria</taxon>
        <taxon>Gobiiformes</taxon>
        <taxon>Gobioidei</taxon>
        <taxon>Gobiidae</taxon>
        <taxon>Benthophilinae</taxon>
        <taxon>Neogobiini</taxon>
        <taxon>Neogobius</taxon>
    </lineage>
</organism>
<evidence type="ECO:0000256" key="6">
    <source>
        <dbReference type="ARBA" id="ARBA00022884"/>
    </source>
</evidence>
<evidence type="ECO:0000256" key="4">
    <source>
        <dbReference type="ARBA" id="ARBA00022694"/>
    </source>
</evidence>
<keyword evidence="4" id="KW-0819">tRNA processing</keyword>
<dbReference type="GO" id="GO:0008270">
    <property type="term" value="F:zinc ion binding"/>
    <property type="evidence" value="ECO:0007669"/>
    <property type="project" value="UniProtKB-KW"/>
</dbReference>
<dbReference type="InterPro" id="IPR002905">
    <property type="entry name" value="Trm1"/>
</dbReference>
<evidence type="ECO:0000256" key="5">
    <source>
        <dbReference type="ARBA" id="ARBA00022833"/>
    </source>
</evidence>
<evidence type="ECO:0000259" key="8">
    <source>
        <dbReference type="PROSITE" id="PS50157"/>
    </source>
</evidence>
<keyword evidence="2" id="KW-0808">Transferase</keyword>
<dbReference type="InterPro" id="IPR013087">
    <property type="entry name" value="Znf_C2H2_type"/>
</dbReference>
<evidence type="ECO:0000313" key="9">
    <source>
        <dbReference type="Ensembl" id="ENSNMLP00000000120.1"/>
    </source>
</evidence>
<dbReference type="GO" id="GO:0002940">
    <property type="term" value="P:tRNA N2-guanine methylation"/>
    <property type="evidence" value="ECO:0007669"/>
    <property type="project" value="TreeGrafter"/>
</dbReference>
<dbReference type="PROSITE" id="PS00028">
    <property type="entry name" value="ZINC_FINGER_C2H2_1"/>
    <property type="match status" value="1"/>
</dbReference>
<evidence type="ECO:0000256" key="3">
    <source>
        <dbReference type="ARBA" id="ARBA00022691"/>
    </source>
</evidence>
<name>A0A8C6S0X1_9GOBI</name>
<reference evidence="9" key="1">
    <citation type="submission" date="2025-08" db="UniProtKB">
        <authorList>
            <consortium name="Ensembl"/>
        </authorList>
    </citation>
    <scope>IDENTIFICATION</scope>
</reference>
<evidence type="ECO:0000313" key="10">
    <source>
        <dbReference type="Proteomes" id="UP000694523"/>
    </source>
</evidence>
<keyword evidence="5" id="KW-0862">Zinc</keyword>
<dbReference type="AlphaFoldDB" id="A0A8C6S0X1"/>
<evidence type="ECO:0000256" key="2">
    <source>
        <dbReference type="ARBA" id="ARBA00022679"/>
    </source>
</evidence>
<reference evidence="9" key="2">
    <citation type="submission" date="2025-09" db="UniProtKB">
        <authorList>
            <consortium name="Ensembl"/>
        </authorList>
    </citation>
    <scope>IDENTIFICATION</scope>
</reference>
<dbReference type="Ensembl" id="ENSNMLT00000000154.1">
    <property type="protein sequence ID" value="ENSNMLP00000000120.1"/>
    <property type="gene ID" value="ENSNMLG00000000103.1"/>
</dbReference>
<keyword evidence="10" id="KW-1185">Reference proteome</keyword>
<keyword evidence="7" id="KW-0479">Metal-binding</keyword>
<feature type="domain" description="C2H2-type" evidence="8">
    <location>
        <begin position="26"/>
        <end position="53"/>
    </location>
</feature>
<protein>
    <recommendedName>
        <fullName evidence="8">C2H2-type domain-containing protein</fullName>
    </recommendedName>
</protein>
<keyword evidence="1" id="KW-0489">Methyltransferase</keyword>
<dbReference type="PROSITE" id="PS50157">
    <property type="entry name" value="ZINC_FINGER_C2H2_2"/>
    <property type="match status" value="1"/>
</dbReference>
<keyword evidence="6" id="KW-0694">RNA-binding</keyword>
<dbReference type="Proteomes" id="UP000694523">
    <property type="component" value="Unplaced"/>
</dbReference>
<dbReference type="GO" id="GO:0016423">
    <property type="term" value="F:tRNA (guanine) methyltransferase activity"/>
    <property type="evidence" value="ECO:0007669"/>
    <property type="project" value="InterPro"/>
</dbReference>
<dbReference type="PANTHER" id="PTHR10631">
    <property type="entry name" value="N 2 ,N 2 -DIMETHYLGUANOSINE TRNA METHYLTRANSFERASE"/>
    <property type="match status" value="1"/>
</dbReference>
<dbReference type="PANTHER" id="PTHR10631:SF1">
    <property type="entry name" value="TRMT1-LIKE PROTEIN"/>
    <property type="match status" value="1"/>
</dbReference>
<keyword evidence="3" id="KW-0949">S-adenosyl-L-methionine</keyword>
<evidence type="ECO:0000256" key="7">
    <source>
        <dbReference type="PROSITE-ProRule" id="PRU00042"/>
    </source>
</evidence>
<proteinExistence type="predicted"/>
<evidence type="ECO:0000256" key="1">
    <source>
        <dbReference type="ARBA" id="ARBA00022603"/>
    </source>
</evidence>